<name>A0A645JIW6_9ZZZZ</name>
<proteinExistence type="predicted"/>
<gene>
    <name evidence="1" type="ORF">SDC9_207294</name>
</gene>
<comment type="caution">
    <text evidence="1">The sequence shown here is derived from an EMBL/GenBank/DDBJ whole genome shotgun (WGS) entry which is preliminary data.</text>
</comment>
<accession>A0A645JIW6</accession>
<dbReference type="EMBL" id="VSSQ01133722">
    <property type="protein sequence ID" value="MPN59573.1"/>
    <property type="molecule type" value="Genomic_DNA"/>
</dbReference>
<dbReference type="AlphaFoldDB" id="A0A645JIW6"/>
<sequence>MHSKILCLTGLLHIGFEKKQEETALSPPAYYEN</sequence>
<organism evidence="1">
    <name type="scientific">bioreactor metagenome</name>
    <dbReference type="NCBI Taxonomy" id="1076179"/>
    <lineage>
        <taxon>unclassified sequences</taxon>
        <taxon>metagenomes</taxon>
        <taxon>ecological metagenomes</taxon>
    </lineage>
</organism>
<evidence type="ECO:0000313" key="1">
    <source>
        <dbReference type="EMBL" id="MPN59573.1"/>
    </source>
</evidence>
<reference evidence="1" key="1">
    <citation type="submission" date="2019-08" db="EMBL/GenBank/DDBJ databases">
        <authorList>
            <person name="Kucharzyk K."/>
            <person name="Murdoch R.W."/>
            <person name="Higgins S."/>
            <person name="Loffler F."/>
        </authorList>
    </citation>
    <scope>NUCLEOTIDE SEQUENCE</scope>
</reference>
<protein>
    <submittedName>
        <fullName evidence="1">Uncharacterized protein</fullName>
    </submittedName>
</protein>